<proteinExistence type="predicted"/>
<evidence type="ECO:0000313" key="3">
    <source>
        <dbReference type="WBParaSite" id="HPBE_0000423601-mRNA-1"/>
    </source>
</evidence>
<dbReference type="WBParaSite" id="HPBE_0000423601-mRNA-1">
    <property type="protein sequence ID" value="HPBE_0000423601-mRNA-1"/>
    <property type="gene ID" value="HPBE_0000423601"/>
</dbReference>
<reference evidence="1 2" key="1">
    <citation type="submission" date="2018-11" db="EMBL/GenBank/DDBJ databases">
        <authorList>
            <consortium name="Pathogen Informatics"/>
        </authorList>
    </citation>
    <scope>NUCLEOTIDE SEQUENCE [LARGE SCALE GENOMIC DNA]</scope>
</reference>
<dbReference type="AlphaFoldDB" id="A0A183FDD1"/>
<dbReference type="Proteomes" id="UP000050761">
    <property type="component" value="Unassembled WGS sequence"/>
</dbReference>
<keyword evidence="2" id="KW-1185">Reference proteome</keyword>
<organism evidence="2 3">
    <name type="scientific">Heligmosomoides polygyrus</name>
    <name type="common">Parasitic roundworm</name>
    <dbReference type="NCBI Taxonomy" id="6339"/>
    <lineage>
        <taxon>Eukaryota</taxon>
        <taxon>Metazoa</taxon>
        <taxon>Ecdysozoa</taxon>
        <taxon>Nematoda</taxon>
        <taxon>Chromadorea</taxon>
        <taxon>Rhabditida</taxon>
        <taxon>Rhabditina</taxon>
        <taxon>Rhabditomorpha</taxon>
        <taxon>Strongyloidea</taxon>
        <taxon>Heligmosomidae</taxon>
        <taxon>Heligmosomoides</taxon>
    </lineage>
</organism>
<reference evidence="3" key="2">
    <citation type="submission" date="2019-09" db="UniProtKB">
        <authorList>
            <consortium name="WormBaseParasite"/>
        </authorList>
    </citation>
    <scope>IDENTIFICATION</scope>
</reference>
<protein>
    <submittedName>
        <fullName evidence="1 3">Uncharacterized protein</fullName>
    </submittedName>
</protein>
<evidence type="ECO:0000313" key="1">
    <source>
        <dbReference type="EMBL" id="VDO60554.1"/>
    </source>
</evidence>
<sequence length="143" mass="16244">MYKPGNECSKRLLTNFVKWRPRQPRATTNPCFVSSIVSNSSIFAESNTIVTMPSDKSSSPFTRAYPLTATLVVNKRPFVVSVHHRAHHLWNRTYPIHHRCQQTHRHLSHLVLLQEANVSTPPPSRSSHTDIAVIERGSLLTPQ</sequence>
<dbReference type="EMBL" id="UZAH01025288">
    <property type="protein sequence ID" value="VDO60554.1"/>
    <property type="molecule type" value="Genomic_DNA"/>
</dbReference>
<evidence type="ECO:0000313" key="2">
    <source>
        <dbReference type="Proteomes" id="UP000050761"/>
    </source>
</evidence>
<accession>A0A183FDD1</accession>
<gene>
    <name evidence="1" type="ORF">HPBE_LOCUS4237</name>
</gene>
<name>A0A183FDD1_HELPZ</name>
<accession>A0A3P7XPT4</accession>